<feature type="non-terminal residue" evidence="1">
    <location>
        <position position="1"/>
    </location>
</feature>
<reference evidence="1" key="1">
    <citation type="submission" date="2021-06" db="EMBL/GenBank/DDBJ databases">
        <authorList>
            <person name="Kallberg Y."/>
            <person name="Tangrot J."/>
            <person name="Rosling A."/>
        </authorList>
    </citation>
    <scope>NUCLEOTIDE SEQUENCE</scope>
    <source>
        <strain evidence="1">MA461A</strain>
    </source>
</reference>
<feature type="non-terminal residue" evidence="1">
    <location>
        <position position="344"/>
    </location>
</feature>
<gene>
    <name evidence="1" type="ORF">RPERSI_LOCUS8066</name>
</gene>
<name>A0ACA9NG97_9GLOM</name>
<dbReference type="Proteomes" id="UP000789920">
    <property type="component" value="Unassembled WGS sequence"/>
</dbReference>
<proteinExistence type="predicted"/>
<accession>A0ACA9NG97</accession>
<protein>
    <submittedName>
        <fullName evidence="1">22093_t:CDS:1</fullName>
    </submittedName>
</protein>
<dbReference type="EMBL" id="CAJVQC010014234">
    <property type="protein sequence ID" value="CAG8655658.1"/>
    <property type="molecule type" value="Genomic_DNA"/>
</dbReference>
<keyword evidence="2" id="KW-1185">Reference proteome</keyword>
<comment type="caution">
    <text evidence="1">The sequence shown here is derived from an EMBL/GenBank/DDBJ whole genome shotgun (WGS) entry which is preliminary data.</text>
</comment>
<evidence type="ECO:0000313" key="1">
    <source>
        <dbReference type="EMBL" id="CAG8655658.1"/>
    </source>
</evidence>
<sequence length="344" mass="39028">QQLLLNDCGGEAPYPALRGGPPRLRHENATIYEKQKATEMLKDLKASEANLPQVIIEDPLNNLFLELISLDQESRASTNKAIGVELDHINIISESDGRLLNSDSNQWIVDTIDITCLLLHYHELSIEKASENIMKDVAEILSEILSLNHIFLFDEHAITGIQVMFDKQLWEDIFKSIKIKFASYELSDCDIIRLFKQVATNIKDCRSLLRQWQIEIEDYQEDVVLEVFKSMQDKVMYLLVAEVKPTYKETSDDLIKLGNGMKGVIDKCINDGINIKGISICGLLIEGVQCSVFVMDLDYEAMYRMILLDNDVAESHRSQPVFKEATKNLLAMLFPLSAQPSITT</sequence>
<organism evidence="1 2">
    <name type="scientific">Racocetra persica</name>
    <dbReference type="NCBI Taxonomy" id="160502"/>
    <lineage>
        <taxon>Eukaryota</taxon>
        <taxon>Fungi</taxon>
        <taxon>Fungi incertae sedis</taxon>
        <taxon>Mucoromycota</taxon>
        <taxon>Glomeromycotina</taxon>
        <taxon>Glomeromycetes</taxon>
        <taxon>Diversisporales</taxon>
        <taxon>Gigasporaceae</taxon>
        <taxon>Racocetra</taxon>
    </lineage>
</organism>
<evidence type="ECO:0000313" key="2">
    <source>
        <dbReference type="Proteomes" id="UP000789920"/>
    </source>
</evidence>